<comment type="caution">
    <text evidence="5">The sequence shown here is derived from an EMBL/GenBank/DDBJ whole genome shotgun (WGS) entry which is preliminary data.</text>
</comment>
<dbReference type="RefSeq" id="WP_099150511.1">
    <property type="nucleotide sequence ID" value="NZ_PDUD01000019.1"/>
</dbReference>
<dbReference type="SUPFAM" id="SSF53474">
    <property type="entry name" value="alpha/beta-Hydrolases"/>
    <property type="match status" value="1"/>
</dbReference>
<keyword evidence="3" id="KW-0378">Hydrolase</keyword>
<sequence>MNKVIRIGYLFLFLTSLLFSPIARAGGFLMQQPLKKQSTSADPGRQLRWWQDEISKKPYSWYRSEEGLQMAENILSWQDEGTGWPLMSTVREPFTGDLSRVGPWGKRAALVKATVNELRFLARAYAAVEDERYRTALLGGLDFILNAQQETGGWPKSVSQKTGYYRYATYNDDVIPDLMTFLGEVLTAADFRTIGEEKMQAVKTAYASGLEFILNSQIRVEGKRTAWAQQYDPVSLEPRPARAFEPVAISGGESAAVLHFLMSIRKPAPEVEAAIEAGVAWYRQVQIDGLEVIRTEDDLRVKANSAAGPHWARFYEIGTNKPIFAGRDGVIRYQVGEIEAERRRGYAWYNTSGTKVLERYGEWRHERQWDDFPPTNTDESRVREYTLPDPLRMEDGRPVQDRTDWEQSRRPELLALFETHQHGKTPDTPVRVVPEVIEKDVPGMGGLSRRTQVRIGFPDHPEVSPIRLLINVPAEAKGPVPILLHISFTPNVLLFDEPGIDEGMAWSGRMQMRIPDRDALLLKDIHPELFLKKGYGLATVYYGDIEPDFDHGGQYGIRALFPSDGKRKPDEWGSIGAWSWGLSRIMDYLETDPAMDSRKVALSGVSRLGKTVIWAAAADERFAMAIPMLSGEGGAAISRRNYGETIADLTNPLRYHYWFAPRYEQYAGAAGELPVDGHLLLSLIAPRPVLQIVGSTDTWSDPMGEWVAARAAAPVYALYDREGITGGPEPELEKPLLLDMGFYMHEGGHRVLPGDFAAMLDFMDRHFR</sequence>
<dbReference type="Gene3D" id="1.50.10.20">
    <property type="match status" value="1"/>
</dbReference>
<dbReference type="EMBL" id="PDUD01000019">
    <property type="protein sequence ID" value="PHN05918.1"/>
    <property type="molecule type" value="Genomic_DNA"/>
</dbReference>
<gene>
    <name evidence="5" type="primary">pelA</name>
    <name evidence="5" type="ORF">CRP01_13140</name>
</gene>
<proteinExistence type="predicted"/>
<protein>
    <submittedName>
        <fullName evidence="5">Pectate lyase</fullName>
    </submittedName>
</protein>
<keyword evidence="5" id="KW-0456">Lyase</keyword>
<dbReference type="Pfam" id="PF09492">
    <property type="entry name" value="Pec_lyase"/>
    <property type="match status" value="1"/>
</dbReference>
<accession>A0A2D0NC14</accession>
<evidence type="ECO:0000256" key="1">
    <source>
        <dbReference type="ARBA" id="ARBA00022487"/>
    </source>
</evidence>
<dbReference type="OrthoDB" id="9809261at2"/>
<reference evidence="5 6" key="1">
    <citation type="submission" date="2017-10" db="EMBL/GenBank/DDBJ databases">
        <title>The draft genome sequence of Lewinella nigricans NBRC 102662.</title>
        <authorList>
            <person name="Wang K."/>
        </authorList>
    </citation>
    <scope>NUCLEOTIDE SEQUENCE [LARGE SCALE GENOMIC DNA]</scope>
    <source>
        <strain evidence="5 6">NBRC 102662</strain>
    </source>
</reference>
<dbReference type="NCBIfam" id="TIGR02474">
    <property type="entry name" value="pec_lyase"/>
    <property type="match status" value="1"/>
</dbReference>
<evidence type="ECO:0000259" key="4">
    <source>
        <dbReference type="Pfam" id="PF22244"/>
    </source>
</evidence>
<keyword evidence="6" id="KW-1185">Reference proteome</keyword>
<dbReference type="InterPro" id="IPR054579">
    <property type="entry name" value="GCE-like_dom"/>
</dbReference>
<evidence type="ECO:0000313" key="6">
    <source>
        <dbReference type="Proteomes" id="UP000223913"/>
    </source>
</evidence>
<evidence type="ECO:0000256" key="3">
    <source>
        <dbReference type="ARBA" id="ARBA00022801"/>
    </source>
</evidence>
<dbReference type="InterPro" id="IPR029058">
    <property type="entry name" value="AB_hydrolase_fold"/>
</dbReference>
<dbReference type="Gene3D" id="3.40.50.1820">
    <property type="entry name" value="alpha/beta hydrolase"/>
    <property type="match status" value="1"/>
</dbReference>
<organism evidence="5 6">
    <name type="scientific">Flavilitoribacter nigricans (strain ATCC 23147 / DSM 23189 / NBRC 102662 / NCIMB 1420 / SS-2)</name>
    <name type="common">Lewinella nigricans</name>
    <dbReference type="NCBI Taxonomy" id="1122177"/>
    <lineage>
        <taxon>Bacteria</taxon>
        <taxon>Pseudomonadati</taxon>
        <taxon>Bacteroidota</taxon>
        <taxon>Saprospiria</taxon>
        <taxon>Saprospirales</taxon>
        <taxon>Lewinellaceae</taxon>
        <taxon>Flavilitoribacter</taxon>
    </lineage>
</organism>
<keyword evidence="1" id="KW-0719">Serine esterase</keyword>
<dbReference type="AlphaFoldDB" id="A0A2D0NC14"/>
<evidence type="ECO:0000256" key="2">
    <source>
        <dbReference type="ARBA" id="ARBA00022729"/>
    </source>
</evidence>
<name>A0A2D0NC14_FLAN2</name>
<feature type="domain" description="4-O-methyl-glucuronoyl methylesterase-like" evidence="4">
    <location>
        <begin position="571"/>
        <end position="717"/>
    </location>
</feature>
<dbReference type="Pfam" id="PF22244">
    <property type="entry name" value="GCE_fung"/>
    <property type="match status" value="1"/>
</dbReference>
<dbReference type="SUPFAM" id="SSF81853">
    <property type="entry name" value="Family 10 polysaccharide lyase"/>
    <property type="match status" value="1"/>
</dbReference>
<evidence type="ECO:0000313" key="5">
    <source>
        <dbReference type="EMBL" id="PHN05918.1"/>
    </source>
</evidence>
<dbReference type="GO" id="GO:0052689">
    <property type="term" value="F:carboxylic ester hydrolase activity"/>
    <property type="evidence" value="ECO:0007669"/>
    <property type="project" value="UniProtKB-KW"/>
</dbReference>
<dbReference type="InterPro" id="IPR012669">
    <property type="entry name" value="Pectate_lyase"/>
</dbReference>
<dbReference type="GO" id="GO:0016829">
    <property type="term" value="F:lyase activity"/>
    <property type="evidence" value="ECO:0007669"/>
    <property type="project" value="UniProtKB-KW"/>
</dbReference>
<keyword evidence="2" id="KW-0732">Signal</keyword>
<dbReference type="Proteomes" id="UP000223913">
    <property type="component" value="Unassembled WGS sequence"/>
</dbReference>